<dbReference type="GO" id="GO:0003700">
    <property type="term" value="F:DNA-binding transcription factor activity"/>
    <property type="evidence" value="ECO:0007669"/>
    <property type="project" value="InterPro"/>
</dbReference>
<dbReference type="EMBL" id="JACGDA010000103">
    <property type="protein sequence ID" value="MBA6151002.1"/>
    <property type="molecule type" value="Genomic_DNA"/>
</dbReference>
<protein>
    <submittedName>
        <fullName evidence="4">MarR family transcriptional regulator</fullName>
    </submittedName>
</protein>
<evidence type="ECO:0000313" key="4">
    <source>
        <dbReference type="EMBL" id="MBA6151002.1"/>
    </source>
</evidence>
<evidence type="ECO:0000256" key="1">
    <source>
        <dbReference type="ARBA" id="ARBA00022679"/>
    </source>
</evidence>
<dbReference type="PROSITE" id="PS50995">
    <property type="entry name" value="HTH_MARR_2"/>
    <property type="match status" value="1"/>
</dbReference>
<gene>
    <name evidence="4" type="ORF">H4C15_26510</name>
</gene>
<dbReference type="AlphaFoldDB" id="A0A7W2R1S2"/>
<sequence length="306" mass="34392">MTSLIAEKNVDAVREFNRFYTRQLGLLDEQLLHSGFSLTEARILFELGLRSGTTSAELKQHLSLDAGYLSRVIASLEKRGQLEKSRSGTDARAFEIRLTQEGQSALNTLVQSSRASVSDLLEPLGAAQRDQLIGAMAQIQTILNERDRSYVLRDPRPGDMGLVVQQQAALYSGEYGWNSEFEALVAEIVAKYLREFDPSSERCWIAEQGGQVVGSIFVVRHDENTAKLRMLYVDARARGLGIGKRLVEETLRFARQAGYKRMILWTTSNLTTARKLYQGAGFELIEEEEVNSFGKDFVSQTWARDL</sequence>
<evidence type="ECO:0000259" key="3">
    <source>
        <dbReference type="PROSITE" id="PS51186"/>
    </source>
</evidence>
<keyword evidence="1" id="KW-0808">Transferase</keyword>
<dbReference type="RefSeq" id="WP_154211851.1">
    <property type="nucleotide sequence ID" value="NZ_JACGDA010000103.1"/>
</dbReference>
<dbReference type="InterPro" id="IPR000182">
    <property type="entry name" value="GNAT_dom"/>
</dbReference>
<dbReference type="PRINTS" id="PR00598">
    <property type="entry name" value="HTHMARR"/>
</dbReference>
<dbReference type="SMART" id="SM00347">
    <property type="entry name" value="HTH_MARR"/>
    <property type="match status" value="1"/>
</dbReference>
<evidence type="ECO:0000259" key="2">
    <source>
        <dbReference type="PROSITE" id="PS50995"/>
    </source>
</evidence>
<feature type="domain" description="N-acetyltransferase" evidence="3">
    <location>
        <begin position="150"/>
        <end position="306"/>
    </location>
</feature>
<dbReference type="InterPro" id="IPR036388">
    <property type="entry name" value="WH-like_DNA-bd_sf"/>
</dbReference>
<dbReference type="InterPro" id="IPR050769">
    <property type="entry name" value="NAT_camello-type"/>
</dbReference>
<dbReference type="SUPFAM" id="SSF46785">
    <property type="entry name" value="Winged helix' DNA-binding domain"/>
    <property type="match status" value="1"/>
</dbReference>
<dbReference type="CDD" id="cd04301">
    <property type="entry name" value="NAT_SF"/>
    <property type="match status" value="1"/>
</dbReference>
<dbReference type="PROSITE" id="PS51186">
    <property type="entry name" value="GNAT"/>
    <property type="match status" value="1"/>
</dbReference>
<accession>A0A7W2R1S2</accession>
<dbReference type="InterPro" id="IPR036390">
    <property type="entry name" value="WH_DNA-bd_sf"/>
</dbReference>
<dbReference type="InterPro" id="IPR000835">
    <property type="entry name" value="HTH_MarR-typ"/>
</dbReference>
<name>A0A7W2R1S2_9PSED</name>
<proteinExistence type="predicted"/>
<evidence type="ECO:0000313" key="5">
    <source>
        <dbReference type="Proteomes" id="UP000577346"/>
    </source>
</evidence>
<dbReference type="SUPFAM" id="SSF55729">
    <property type="entry name" value="Acyl-CoA N-acyltransferases (Nat)"/>
    <property type="match status" value="1"/>
</dbReference>
<dbReference type="Proteomes" id="UP000577346">
    <property type="component" value="Unassembled WGS sequence"/>
</dbReference>
<dbReference type="GO" id="GO:0008080">
    <property type="term" value="F:N-acetyltransferase activity"/>
    <property type="evidence" value="ECO:0007669"/>
    <property type="project" value="InterPro"/>
</dbReference>
<dbReference type="Gene3D" id="1.10.10.10">
    <property type="entry name" value="Winged helix-like DNA-binding domain superfamily/Winged helix DNA-binding domain"/>
    <property type="match status" value="1"/>
</dbReference>
<organism evidence="4 5">
    <name type="scientific">Pseudomonas juntendi</name>
    <dbReference type="NCBI Taxonomy" id="2666183"/>
    <lineage>
        <taxon>Bacteria</taxon>
        <taxon>Pseudomonadati</taxon>
        <taxon>Pseudomonadota</taxon>
        <taxon>Gammaproteobacteria</taxon>
        <taxon>Pseudomonadales</taxon>
        <taxon>Pseudomonadaceae</taxon>
        <taxon>Pseudomonas</taxon>
    </lineage>
</organism>
<dbReference type="Pfam" id="PF12802">
    <property type="entry name" value="MarR_2"/>
    <property type="match status" value="1"/>
</dbReference>
<comment type="caution">
    <text evidence="4">The sequence shown here is derived from an EMBL/GenBank/DDBJ whole genome shotgun (WGS) entry which is preliminary data.</text>
</comment>
<feature type="domain" description="HTH marR-type" evidence="2">
    <location>
        <begin position="1"/>
        <end position="141"/>
    </location>
</feature>
<dbReference type="PANTHER" id="PTHR13947">
    <property type="entry name" value="GNAT FAMILY N-ACETYLTRANSFERASE"/>
    <property type="match status" value="1"/>
</dbReference>
<dbReference type="Gene3D" id="3.40.630.30">
    <property type="match status" value="1"/>
</dbReference>
<dbReference type="InterPro" id="IPR016181">
    <property type="entry name" value="Acyl_CoA_acyltransferase"/>
</dbReference>
<dbReference type="PANTHER" id="PTHR13947:SF37">
    <property type="entry name" value="LD18367P"/>
    <property type="match status" value="1"/>
</dbReference>
<reference evidence="4 5" key="1">
    <citation type="submission" date="2020-07" db="EMBL/GenBank/DDBJ databases">
        <title>Diversity of carbapenemase encoding genes among Pseudomonas putida group clinical isolates in a tertiary Brazilian hospital.</title>
        <authorList>
            <person name="Alberto-Lei F."/>
            <person name="Nodari C.S."/>
            <person name="Streling A.P."/>
            <person name="Paulino J.T."/>
            <person name="Bessa-Neto F.O."/>
            <person name="Cayo R."/>
            <person name="Gales A.C."/>
        </authorList>
    </citation>
    <scope>NUCLEOTIDE SEQUENCE [LARGE SCALE GENOMIC DNA]</scope>
    <source>
        <strain evidence="4 5">11213</strain>
    </source>
</reference>
<dbReference type="Pfam" id="PF00583">
    <property type="entry name" value="Acetyltransf_1"/>
    <property type="match status" value="1"/>
</dbReference>